<evidence type="ECO:0000259" key="5">
    <source>
        <dbReference type="PROSITE" id="PS51462"/>
    </source>
</evidence>
<evidence type="ECO:0000313" key="6">
    <source>
        <dbReference type="EMBL" id="NRT54460.1"/>
    </source>
</evidence>
<dbReference type="PROSITE" id="PS51462">
    <property type="entry name" value="NUDIX"/>
    <property type="match status" value="1"/>
</dbReference>
<dbReference type="Pfam" id="PF00293">
    <property type="entry name" value="NUDIX"/>
    <property type="match status" value="1"/>
</dbReference>
<name>A0ABX2FXF9_9BURK</name>
<comment type="caution">
    <text evidence="6">The sequence shown here is derived from an EMBL/GenBank/DDBJ whole genome shotgun (WGS) entry which is preliminary data.</text>
</comment>
<dbReference type="Proteomes" id="UP001516061">
    <property type="component" value="Unassembled WGS sequence"/>
</dbReference>
<feature type="domain" description="Nudix hydrolase" evidence="5">
    <location>
        <begin position="22"/>
        <end position="164"/>
    </location>
</feature>
<dbReference type="InterPro" id="IPR033715">
    <property type="entry name" value="GDPMH"/>
</dbReference>
<protein>
    <submittedName>
        <fullName evidence="6">Colanic acid biosynthesis protein WcaH</fullName>
        <ecNumber evidence="6">3.6.1.-</ecNumber>
    </submittedName>
</protein>
<evidence type="ECO:0000256" key="3">
    <source>
        <dbReference type="ARBA" id="ARBA00022801"/>
    </source>
</evidence>
<dbReference type="RefSeq" id="WP_173803419.1">
    <property type="nucleotide sequence ID" value="NZ_JABSNM010000001.1"/>
</dbReference>
<dbReference type="EC" id="3.6.1.-" evidence="6"/>
<reference evidence="6 7" key="1">
    <citation type="submission" date="2020-05" db="EMBL/GenBank/DDBJ databases">
        <title>Genomic Encyclopedia of Type Strains, Phase IV (KMG-V): Genome sequencing to study the core and pangenomes of soil and plant-associated prokaryotes.</title>
        <authorList>
            <person name="Whitman W."/>
        </authorList>
    </citation>
    <scope>NUCLEOTIDE SEQUENCE [LARGE SCALE GENOMIC DNA]</scope>
    <source>
        <strain evidence="6 7">C29</strain>
    </source>
</reference>
<sequence>MNSPQPALPARLPRETLVEVIRHTPLVSIDLICLDPQGRLLLGWRSNRPAQASWFVPGGRILKDERVEQAIERVAAAELGLPAALAAQARPLGVYQHLYPDNFAGVEGLGTHYVVLAWTLRLPAGELQAADAQHRELRWFRAEELLADPQVHPNTKAYLDTSITGPRTGASATGLAI</sequence>
<accession>A0ABX2FXF9</accession>
<dbReference type="Gene3D" id="3.90.79.10">
    <property type="entry name" value="Nucleoside Triphosphate Pyrophosphohydrolase"/>
    <property type="match status" value="1"/>
</dbReference>
<dbReference type="PANTHER" id="PTHR43046:SF12">
    <property type="entry name" value="GDP-MANNOSE MANNOSYL HYDROLASE"/>
    <property type="match status" value="1"/>
</dbReference>
<dbReference type="GO" id="GO:0016787">
    <property type="term" value="F:hydrolase activity"/>
    <property type="evidence" value="ECO:0007669"/>
    <property type="project" value="UniProtKB-KW"/>
</dbReference>
<evidence type="ECO:0000256" key="2">
    <source>
        <dbReference type="ARBA" id="ARBA00022723"/>
    </source>
</evidence>
<evidence type="ECO:0000256" key="1">
    <source>
        <dbReference type="ARBA" id="ARBA00001946"/>
    </source>
</evidence>
<keyword evidence="7" id="KW-1185">Reference proteome</keyword>
<dbReference type="PIRSF" id="PIRSF037599">
    <property type="entry name" value="GDPMH"/>
    <property type="match status" value="1"/>
</dbReference>
<evidence type="ECO:0000313" key="7">
    <source>
        <dbReference type="Proteomes" id="UP001516061"/>
    </source>
</evidence>
<dbReference type="PANTHER" id="PTHR43046">
    <property type="entry name" value="GDP-MANNOSE MANNOSYL HYDROLASE"/>
    <property type="match status" value="1"/>
</dbReference>
<dbReference type="InterPro" id="IPR000086">
    <property type="entry name" value="NUDIX_hydrolase_dom"/>
</dbReference>
<dbReference type="InterPro" id="IPR015797">
    <property type="entry name" value="NUDIX_hydrolase-like_dom_sf"/>
</dbReference>
<keyword evidence="4" id="KW-0460">Magnesium</keyword>
<dbReference type="NCBIfam" id="NF011963">
    <property type="entry name" value="PRK15434.1"/>
    <property type="match status" value="1"/>
</dbReference>
<gene>
    <name evidence="6" type="ORF">HNQ01_000167</name>
</gene>
<comment type="cofactor">
    <cofactor evidence="1">
        <name>Mg(2+)</name>
        <dbReference type="ChEBI" id="CHEBI:18420"/>
    </cofactor>
</comment>
<proteinExistence type="predicted"/>
<keyword evidence="3 6" id="KW-0378">Hydrolase</keyword>
<dbReference type="EMBL" id="JABSNM010000001">
    <property type="protein sequence ID" value="NRT54460.1"/>
    <property type="molecule type" value="Genomic_DNA"/>
</dbReference>
<evidence type="ECO:0000256" key="4">
    <source>
        <dbReference type="ARBA" id="ARBA00022842"/>
    </source>
</evidence>
<dbReference type="CDD" id="cd03430">
    <property type="entry name" value="NUDIX_GDPMH_NudD"/>
    <property type="match status" value="1"/>
</dbReference>
<keyword evidence="2" id="KW-0479">Metal-binding</keyword>
<organism evidence="6 7">
    <name type="scientific">Sphaerotilus uruguayifluvii</name>
    <dbReference type="NCBI Taxonomy" id="2735897"/>
    <lineage>
        <taxon>Bacteria</taxon>
        <taxon>Pseudomonadati</taxon>
        <taxon>Pseudomonadota</taxon>
        <taxon>Betaproteobacteria</taxon>
        <taxon>Burkholderiales</taxon>
        <taxon>Sphaerotilaceae</taxon>
        <taxon>Sphaerotilus</taxon>
    </lineage>
</organism>
<dbReference type="SUPFAM" id="SSF55811">
    <property type="entry name" value="Nudix"/>
    <property type="match status" value="1"/>
</dbReference>